<organism evidence="1">
    <name type="scientific">Jatropha curcas</name>
    <name type="common">Barbados nut</name>
    <dbReference type="NCBI Taxonomy" id="180498"/>
    <lineage>
        <taxon>Eukaryota</taxon>
        <taxon>Viridiplantae</taxon>
        <taxon>Streptophyta</taxon>
        <taxon>Embryophyta</taxon>
        <taxon>Tracheophyta</taxon>
        <taxon>Spermatophyta</taxon>
        <taxon>Magnoliopsida</taxon>
        <taxon>eudicotyledons</taxon>
        <taxon>Gunneridae</taxon>
        <taxon>Pentapetalae</taxon>
        <taxon>rosids</taxon>
        <taxon>fabids</taxon>
        <taxon>Malpighiales</taxon>
        <taxon>Euphorbiaceae</taxon>
        <taxon>Crotonoideae</taxon>
        <taxon>Jatropheae</taxon>
        <taxon>Jatropha</taxon>
    </lineage>
</organism>
<protein>
    <submittedName>
        <fullName evidence="1">Uncharacterized protein</fullName>
    </submittedName>
</protein>
<reference evidence="1" key="1">
    <citation type="submission" date="2009-07" db="EMBL/GenBank/DDBJ databases">
        <title>Salinity tolerance responsive genes from Jatropha curcas root cDNA.</title>
        <authorList>
            <person name="Eswaran N."/>
            <person name="Parameswaran S."/>
            <person name="Sathram B."/>
            <person name="Anantharaman B."/>
            <person name="Johnson T.S."/>
        </authorList>
    </citation>
    <scope>NUCLEOTIDE SEQUENCE</scope>
    <source>
        <tissue evidence="1">Root</tissue>
    </source>
</reference>
<feature type="non-terminal residue" evidence="1">
    <location>
        <position position="1"/>
    </location>
</feature>
<evidence type="ECO:0000313" key="1">
    <source>
        <dbReference type="EMBL" id="ADJ67176.1"/>
    </source>
</evidence>
<name>E2CXF9_JATCU</name>
<proteinExistence type="evidence at transcript level"/>
<dbReference type="AlphaFoldDB" id="E2CXF9"/>
<accession>E2CXF9</accession>
<sequence length="105" mass="12415">PPLLPKWLFFMEKEGLFKKNFRLKWNPTLFVRTNGGGGHSFFRRDLFGGWRRQFFYKDSKAYLATSPYGIPASFPIAANSLAEVREGEREMVVKRMQMRRKAFFI</sequence>
<dbReference type="EMBL" id="GQ386882">
    <property type="protein sequence ID" value="ADJ67176.1"/>
    <property type="molecule type" value="mRNA"/>
</dbReference>